<dbReference type="InterPro" id="IPR004675">
    <property type="entry name" value="AhpD_core"/>
</dbReference>
<protein>
    <submittedName>
        <fullName evidence="2">Carboxymuconolactone decarboxylase family protein</fullName>
    </submittedName>
</protein>
<keyword evidence="3" id="KW-1185">Reference proteome</keyword>
<dbReference type="PANTHER" id="PTHR34846:SF7">
    <property type="entry name" value="BLL7811 PROTEIN"/>
    <property type="match status" value="1"/>
</dbReference>
<accession>A0A4R4W9S6</accession>
<dbReference type="OrthoDB" id="331146at2"/>
<dbReference type="Pfam" id="PF02627">
    <property type="entry name" value="CMD"/>
    <property type="match status" value="1"/>
</dbReference>
<dbReference type="NCBIfam" id="TIGR00778">
    <property type="entry name" value="ahpD_dom"/>
    <property type="match status" value="1"/>
</dbReference>
<reference evidence="2 3" key="1">
    <citation type="submission" date="2019-03" db="EMBL/GenBank/DDBJ databases">
        <title>Draft genome sequences of novel Actinobacteria.</title>
        <authorList>
            <person name="Sahin N."/>
            <person name="Ay H."/>
            <person name="Saygin H."/>
        </authorList>
    </citation>
    <scope>NUCLEOTIDE SEQUENCE [LARGE SCALE GENOMIC DNA]</scope>
    <source>
        <strain evidence="2 3">KC712</strain>
    </source>
</reference>
<dbReference type="EMBL" id="SMKP01000124">
    <property type="protein sequence ID" value="TDD15502.1"/>
    <property type="molecule type" value="Genomic_DNA"/>
</dbReference>
<sequence length="162" mass="17708">MESRFNLLDSTTAAKFVKRFYNASLALDQSTLPKPLRELVELRVSQINGCGFCTDLHTKEAAAAGESSVRLNLVAAWRESTVFTEAERAALALAEEGTRLGDAHRGVSDETWTEARKHYDDDQIGALVCVVAMINASTRMNVIVRNPGGSYEPGMFAALIQD</sequence>
<dbReference type="AlphaFoldDB" id="A0A4R4W9S6"/>
<evidence type="ECO:0000313" key="3">
    <source>
        <dbReference type="Proteomes" id="UP000294543"/>
    </source>
</evidence>
<evidence type="ECO:0000259" key="1">
    <source>
        <dbReference type="Pfam" id="PF02627"/>
    </source>
</evidence>
<dbReference type="GO" id="GO:0051920">
    <property type="term" value="F:peroxiredoxin activity"/>
    <property type="evidence" value="ECO:0007669"/>
    <property type="project" value="InterPro"/>
</dbReference>
<gene>
    <name evidence="2" type="ORF">E1294_34380</name>
</gene>
<comment type="caution">
    <text evidence="2">The sequence shown here is derived from an EMBL/GenBank/DDBJ whole genome shotgun (WGS) entry which is preliminary data.</text>
</comment>
<dbReference type="InterPro" id="IPR003779">
    <property type="entry name" value="CMD-like"/>
</dbReference>
<dbReference type="PANTHER" id="PTHR34846">
    <property type="entry name" value="4-CARBOXYMUCONOLACTONE DECARBOXYLASE FAMILY PROTEIN (AFU_ORTHOLOGUE AFUA_6G11590)"/>
    <property type="match status" value="1"/>
</dbReference>
<dbReference type="Proteomes" id="UP000294543">
    <property type="component" value="Unassembled WGS sequence"/>
</dbReference>
<feature type="domain" description="Carboxymuconolactone decarboxylase-like" evidence="1">
    <location>
        <begin position="14"/>
        <end position="96"/>
    </location>
</feature>
<dbReference type="Gene3D" id="1.20.1290.10">
    <property type="entry name" value="AhpD-like"/>
    <property type="match status" value="1"/>
</dbReference>
<evidence type="ECO:0000313" key="2">
    <source>
        <dbReference type="EMBL" id="TDD15502.1"/>
    </source>
</evidence>
<dbReference type="SUPFAM" id="SSF69118">
    <property type="entry name" value="AhpD-like"/>
    <property type="match status" value="1"/>
</dbReference>
<organism evidence="2 3">
    <name type="scientific">Nonomuraea diastatica</name>
    <dbReference type="NCBI Taxonomy" id="1848329"/>
    <lineage>
        <taxon>Bacteria</taxon>
        <taxon>Bacillati</taxon>
        <taxon>Actinomycetota</taxon>
        <taxon>Actinomycetes</taxon>
        <taxon>Streptosporangiales</taxon>
        <taxon>Streptosporangiaceae</taxon>
        <taxon>Nonomuraea</taxon>
    </lineage>
</organism>
<name>A0A4R4W9S6_9ACTN</name>
<dbReference type="InterPro" id="IPR029032">
    <property type="entry name" value="AhpD-like"/>
</dbReference>
<proteinExistence type="predicted"/>
<dbReference type="RefSeq" id="WP_132515141.1">
    <property type="nucleotide sequence ID" value="NZ_SMKP01000124.1"/>
</dbReference>